<feature type="region of interest" description="Disordered" evidence="13">
    <location>
        <begin position="343"/>
        <end position="488"/>
    </location>
</feature>
<feature type="region of interest" description="Disordered" evidence="13">
    <location>
        <begin position="504"/>
        <end position="555"/>
    </location>
</feature>
<dbReference type="PANTHER" id="PTHR10071:SF281">
    <property type="entry name" value="BOX A-BINDING FACTOR-RELATED"/>
    <property type="match status" value="1"/>
</dbReference>
<feature type="compositionally biased region" description="Basic and acidic residues" evidence="13">
    <location>
        <begin position="1025"/>
        <end position="1039"/>
    </location>
</feature>
<evidence type="ECO:0000256" key="11">
    <source>
        <dbReference type="ARBA" id="ARBA00023242"/>
    </source>
</evidence>
<evidence type="ECO:0000256" key="2">
    <source>
        <dbReference type="ARBA" id="ARBA00004141"/>
    </source>
</evidence>
<keyword evidence="7 14" id="KW-1133">Transmembrane helix</keyword>
<dbReference type="Pfam" id="PF08550">
    <property type="entry name" value="GATA_AreA"/>
    <property type="match status" value="1"/>
</dbReference>
<dbReference type="PROSITE" id="PS00344">
    <property type="entry name" value="GATA_ZN_FINGER_1"/>
    <property type="match status" value="1"/>
</dbReference>
<comment type="caution">
    <text evidence="16">The sequence shown here is derived from an EMBL/GenBank/DDBJ whole genome shotgun (WGS) entry which is preliminary data.</text>
</comment>
<feature type="region of interest" description="Disordered" evidence="13">
    <location>
        <begin position="987"/>
        <end position="1077"/>
    </location>
</feature>
<dbReference type="GO" id="GO:0000122">
    <property type="term" value="P:negative regulation of transcription by RNA polymerase II"/>
    <property type="evidence" value="ECO:0007669"/>
    <property type="project" value="TreeGrafter"/>
</dbReference>
<dbReference type="InterPro" id="IPR013860">
    <property type="entry name" value="AreA_GATA"/>
</dbReference>
<evidence type="ECO:0000256" key="13">
    <source>
        <dbReference type="SAM" id="MobiDB-lite"/>
    </source>
</evidence>
<feature type="region of interest" description="Disordered" evidence="13">
    <location>
        <begin position="1175"/>
        <end position="1231"/>
    </location>
</feature>
<evidence type="ECO:0000256" key="3">
    <source>
        <dbReference type="ARBA" id="ARBA00022692"/>
    </source>
</evidence>
<evidence type="ECO:0000256" key="10">
    <source>
        <dbReference type="ARBA" id="ARBA00023163"/>
    </source>
</evidence>
<evidence type="ECO:0000313" key="17">
    <source>
        <dbReference type="Proteomes" id="UP000717515"/>
    </source>
</evidence>
<feature type="transmembrane region" description="Helical" evidence="14">
    <location>
        <begin position="73"/>
        <end position="91"/>
    </location>
</feature>
<feature type="transmembrane region" description="Helical" evidence="14">
    <location>
        <begin position="184"/>
        <end position="209"/>
    </location>
</feature>
<dbReference type="Pfam" id="PF13886">
    <property type="entry name" value="TM7S3_TM198"/>
    <property type="match status" value="1"/>
</dbReference>
<feature type="region of interest" description="Disordered" evidence="13">
    <location>
        <begin position="583"/>
        <end position="624"/>
    </location>
</feature>
<name>A0A9P8A7V1_MORAP</name>
<dbReference type="Proteomes" id="UP000717515">
    <property type="component" value="Unassembled WGS sequence"/>
</dbReference>
<accession>A0A9P8A7V1</accession>
<dbReference type="PROSITE" id="PS50114">
    <property type="entry name" value="GATA_ZN_FINGER_2"/>
    <property type="match status" value="1"/>
</dbReference>
<organism evidence="16 17">
    <name type="scientific">Mortierella alpina</name>
    <name type="common">Oleaginous fungus</name>
    <name type="synonym">Mortierella renispora</name>
    <dbReference type="NCBI Taxonomy" id="64518"/>
    <lineage>
        <taxon>Eukaryota</taxon>
        <taxon>Fungi</taxon>
        <taxon>Fungi incertae sedis</taxon>
        <taxon>Mucoromycota</taxon>
        <taxon>Mortierellomycotina</taxon>
        <taxon>Mortierellomycetes</taxon>
        <taxon>Mortierellales</taxon>
        <taxon>Mortierellaceae</taxon>
        <taxon>Mortierella</taxon>
    </lineage>
</organism>
<feature type="compositionally biased region" description="Basic and acidic residues" evidence="13">
    <location>
        <begin position="705"/>
        <end position="719"/>
    </location>
</feature>
<dbReference type="InterPro" id="IPR000679">
    <property type="entry name" value="Znf_GATA"/>
</dbReference>
<evidence type="ECO:0000256" key="14">
    <source>
        <dbReference type="SAM" id="Phobius"/>
    </source>
</evidence>
<feature type="compositionally biased region" description="Low complexity" evidence="13">
    <location>
        <begin position="1215"/>
        <end position="1231"/>
    </location>
</feature>
<dbReference type="GO" id="GO:0000981">
    <property type="term" value="F:DNA-binding transcription factor activity, RNA polymerase II-specific"/>
    <property type="evidence" value="ECO:0007669"/>
    <property type="project" value="TreeGrafter"/>
</dbReference>
<evidence type="ECO:0000256" key="12">
    <source>
        <dbReference type="PROSITE-ProRule" id="PRU00094"/>
    </source>
</evidence>
<evidence type="ECO:0000256" key="6">
    <source>
        <dbReference type="ARBA" id="ARBA00022833"/>
    </source>
</evidence>
<dbReference type="GO" id="GO:0000978">
    <property type="term" value="F:RNA polymerase II cis-regulatory region sequence-specific DNA binding"/>
    <property type="evidence" value="ECO:0007669"/>
    <property type="project" value="TreeGrafter"/>
</dbReference>
<dbReference type="CDD" id="cd00202">
    <property type="entry name" value="ZnF_GATA"/>
    <property type="match status" value="1"/>
</dbReference>
<evidence type="ECO:0000256" key="4">
    <source>
        <dbReference type="ARBA" id="ARBA00022723"/>
    </source>
</evidence>
<feature type="compositionally biased region" description="Polar residues" evidence="13">
    <location>
        <begin position="1064"/>
        <end position="1075"/>
    </location>
</feature>
<keyword evidence="9 14" id="KW-0472">Membrane</keyword>
<feature type="transmembrane region" description="Helical" evidence="14">
    <location>
        <begin position="155"/>
        <end position="178"/>
    </location>
</feature>
<keyword evidence="3 14" id="KW-0812">Transmembrane</keyword>
<dbReference type="FunFam" id="3.30.50.10:FF:000007">
    <property type="entry name" value="Nitrogen regulatory AreA, N-terminal"/>
    <property type="match status" value="1"/>
</dbReference>
<feature type="region of interest" description="Disordered" evidence="13">
    <location>
        <begin position="914"/>
        <end position="950"/>
    </location>
</feature>
<comment type="subcellular location">
    <subcellularLocation>
        <location evidence="2">Membrane</location>
        <topology evidence="2">Multi-pass membrane protein</topology>
    </subcellularLocation>
    <subcellularLocation>
        <location evidence="1">Nucleus</location>
    </subcellularLocation>
</comment>
<feature type="compositionally biased region" description="Polar residues" evidence="13">
    <location>
        <begin position="527"/>
        <end position="555"/>
    </location>
</feature>
<evidence type="ECO:0000256" key="9">
    <source>
        <dbReference type="ARBA" id="ARBA00023136"/>
    </source>
</evidence>
<sequence length="1334" mass="145372">MSISQPAATEPATIPPAGSRIRLLICLLIILLSNLSSVFALPVNSNSTLIPIDDDGTVDLDVGQRSRLSGQNWGLGVVFIVLGLVEVFYGFRLIRLTLVVTGFLSWAIAAMIIMVAIRWDLVYTTFMPQHYYLWVWLGAGLMGAFLSFRYWDLGVTFAGAFGGFAAAMGVIAAANLAIENVARYVILGVFILGVSAFATFFERIFIILATSFGGAYMFMYGVDELAQVGYREMIVIFDFTGKTLTYHPNWAVYVMLASSLVLAALGSAWEFWHHTTPVFLDRKAIFRIYGRPFGKRPKKLVGQKIHHHLRTRSDVYAYVISCGCFERRTIDDVLYHDDEQCPQDIVQQPPAPVPDLVSGQQPVASEGKDIDDPAAKVPQATTPTDDSNIPLKTAPLEVEDEQTSTGGEEDDVLSALPPSKGTIDVENNTGTDICEKAQQESGTAHPSASAHDGQSEPSGLDPSNLAQAAPAELHATPHPDPLHSSVASRMDARAVDLIRMVVDDTPGNTIPRDLYQPTYRSPWSLPDQPSSTTLSEFGSSTTAFPKSKSRSPYGSPQSFTPFLEEMFLIIGQNESLLGKSVLKEKNKYRSGEDEEEEGDDGDDERQSDDDDEEEAGKKKEDPLAAQVWRLYSQAKNSLPNGQRLENLTWRMMAMTLHKKDQQQAEGPFSQPSSVDTVSSRLPPDSHRAWSGTSSTGSRPCSALRLEADTTRPEHSRLGDPEQGSSQFSDAACMPFSLPTPSSSSARSPASSSSQSPPRIANELLSAQASAAQDLLLQQSMDMDTNHPEHPNLNPSNTGAFPGLAAVAAAAAAAAAHPAFGADPRHQNSMALYNAYLLSLASASNFQAQQQTSMQPQGYDQFGGPCVGMRPNPLQMLGGGDNQQLPFDFSWLESVMMPSMPGHGGPGRRFGYFPYLSQNPLGHPPRGHASHSNSETDDEDSEAAPPTQCTNCNTFKTPLWRRDQNGLPLCNACGLFLKLHGRTRPLSLKTDVIKKRNRGGANGKSSKTNEHRNKERDQVLQNASSGRDRDHKGLIHDRGNGFHSDGAPPPLPRGNSMNDGFDSEASANRASANVGGSSAREMMRIDPALQSGMFSNIAHQGSSTAQISLKRQRRHSFETEAMEQRAACDPSQAPMNQSSASISPESASIDAFHASVARHNSMPMTPQQDIALLQQLMQQQQQQAHRPSMAFYGQQQPQQQKSFSMDNNSWPPPPSTQQIQPQQQQHSHPPSHLLHNLQTQFPIQTTTNMYNKTLPPTFEAMPTNPFDPTGWSQLNDPFFNDFAAAAAAAAVTPVAAPPTPPSVASDGSVLSKEEQQHAYSMLLAQYWTKVSGQQQ</sequence>
<keyword evidence="10" id="KW-0804">Transcription</keyword>
<dbReference type="EMBL" id="JAIFTL010000030">
    <property type="protein sequence ID" value="KAG9325908.1"/>
    <property type="molecule type" value="Genomic_DNA"/>
</dbReference>
<keyword evidence="11" id="KW-0539">Nucleus</keyword>
<keyword evidence="4" id="KW-0479">Metal-binding</keyword>
<dbReference type="InterPro" id="IPR039355">
    <property type="entry name" value="Transcription_factor_GATA"/>
</dbReference>
<reference evidence="16" key="1">
    <citation type="submission" date="2021-07" db="EMBL/GenBank/DDBJ databases">
        <title>Draft genome of Mortierella alpina, strain LL118, isolated from an aspen leaf litter sample.</title>
        <authorList>
            <person name="Yang S."/>
            <person name="Vinatzer B.A."/>
        </authorList>
    </citation>
    <scope>NUCLEOTIDE SEQUENCE</scope>
    <source>
        <strain evidence="16">LL118</strain>
    </source>
</reference>
<dbReference type="PANTHER" id="PTHR10071">
    <property type="entry name" value="TRANSCRIPTION FACTOR GATA FAMILY MEMBER"/>
    <property type="match status" value="1"/>
</dbReference>
<feature type="region of interest" description="Disordered" evidence="13">
    <location>
        <begin position="655"/>
        <end position="757"/>
    </location>
</feature>
<evidence type="ECO:0000256" key="8">
    <source>
        <dbReference type="ARBA" id="ARBA00023015"/>
    </source>
</evidence>
<keyword evidence="5 12" id="KW-0863">Zinc-finger</keyword>
<keyword evidence="6" id="KW-0862">Zinc</keyword>
<feature type="compositionally biased region" description="Acidic residues" evidence="13">
    <location>
        <begin position="397"/>
        <end position="412"/>
    </location>
</feature>
<feature type="compositionally biased region" description="Polar residues" evidence="13">
    <location>
        <begin position="669"/>
        <end position="679"/>
    </location>
</feature>
<feature type="transmembrane region" description="Helical" evidence="14">
    <location>
        <begin position="131"/>
        <end position="148"/>
    </location>
</feature>
<dbReference type="GO" id="GO:0008270">
    <property type="term" value="F:zinc ion binding"/>
    <property type="evidence" value="ECO:0007669"/>
    <property type="project" value="UniProtKB-KW"/>
</dbReference>
<dbReference type="SUPFAM" id="SSF57716">
    <property type="entry name" value="Glucocorticoid receptor-like (DNA-binding domain)"/>
    <property type="match status" value="1"/>
</dbReference>
<feature type="transmembrane region" description="Helical" evidence="14">
    <location>
        <begin position="21"/>
        <end position="41"/>
    </location>
</feature>
<feature type="compositionally biased region" description="Low complexity" evidence="13">
    <location>
        <begin position="734"/>
        <end position="757"/>
    </location>
</feature>
<protein>
    <recommendedName>
        <fullName evidence="15">GATA-type domain-containing protein</fullName>
    </recommendedName>
</protein>
<dbReference type="InterPro" id="IPR025256">
    <property type="entry name" value="TM7S3/TM198-like_dom"/>
</dbReference>
<feature type="transmembrane region" description="Helical" evidence="14">
    <location>
        <begin position="98"/>
        <end position="119"/>
    </location>
</feature>
<dbReference type="Gene3D" id="3.30.50.10">
    <property type="entry name" value="Erythroid Transcription Factor GATA-1, subunit A"/>
    <property type="match status" value="1"/>
</dbReference>
<dbReference type="PRINTS" id="PR00619">
    <property type="entry name" value="GATAZNFINGER"/>
</dbReference>
<evidence type="ECO:0000256" key="7">
    <source>
        <dbReference type="ARBA" id="ARBA00022989"/>
    </source>
</evidence>
<evidence type="ECO:0000256" key="5">
    <source>
        <dbReference type="ARBA" id="ARBA00022771"/>
    </source>
</evidence>
<dbReference type="Pfam" id="PF00320">
    <property type="entry name" value="GATA"/>
    <property type="match status" value="1"/>
</dbReference>
<dbReference type="InterPro" id="IPR013088">
    <property type="entry name" value="Znf_NHR/GATA"/>
</dbReference>
<proteinExistence type="predicted"/>
<evidence type="ECO:0000256" key="1">
    <source>
        <dbReference type="ARBA" id="ARBA00004123"/>
    </source>
</evidence>
<keyword evidence="8" id="KW-0805">Transcription regulation</keyword>
<evidence type="ECO:0000313" key="16">
    <source>
        <dbReference type="EMBL" id="KAG9325908.1"/>
    </source>
</evidence>
<dbReference type="GO" id="GO:0045944">
    <property type="term" value="P:positive regulation of transcription by RNA polymerase II"/>
    <property type="evidence" value="ECO:0007669"/>
    <property type="project" value="TreeGrafter"/>
</dbReference>
<feature type="region of interest" description="Disordered" evidence="13">
    <location>
        <begin position="1117"/>
        <end position="1143"/>
    </location>
</feature>
<dbReference type="GO" id="GO:0005634">
    <property type="term" value="C:nucleus"/>
    <property type="evidence" value="ECO:0007669"/>
    <property type="project" value="UniProtKB-SubCell"/>
</dbReference>
<dbReference type="GO" id="GO:0016020">
    <property type="term" value="C:membrane"/>
    <property type="evidence" value="ECO:0007669"/>
    <property type="project" value="UniProtKB-SubCell"/>
</dbReference>
<evidence type="ECO:0000259" key="15">
    <source>
        <dbReference type="PROSITE" id="PS50114"/>
    </source>
</evidence>
<feature type="transmembrane region" description="Helical" evidence="14">
    <location>
        <begin position="250"/>
        <end position="272"/>
    </location>
</feature>
<feature type="compositionally biased region" description="Acidic residues" evidence="13">
    <location>
        <begin position="592"/>
        <end position="614"/>
    </location>
</feature>
<dbReference type="SMART" id="SM00401">
    <property type="entry name" value="ZnF_GATA"/>
    <property type="match status" value="1"/>
</dbReference>
<feature type="domain" description="GATA-type" evidence="15">
    <location>
        <begin position="942"/>
        <end position="995"/>
    </location>
</feature>
<feature type="compositionally biased region" description="Basic and acidic residues" evidence="13">
    <location>
        <begin position="1006"/>
        <end position="1017"/>
    </location>
</feature>
<gene>
    <name evidence="16" type="ORF">KVV02_001305</name>
</gene>